<protein>
    <submittedName>
        <fullName evidence="2">Uncharacterized protein</fullName>
    </submittedName>
</protein>
<name>A0A1H0I640_9HYPH</name>
<keyword evidence="3" id="KW-1185">Reference proteome</keyword>
<keyword evidence="1" id="KW-0812">Transmembrane</keyword>
<dbReference type="AlphaFoldDB" id="A0A1H0I640"/>
<evidence type="ECO:0000256" key="1">
    <source>
        <dbReference type="SAM" id="Phobius"/>
    </source>
</evidence>
<evidence type="ECO:0000313" key="2">
    <source>
        <dbReference type="EMBL" id="SDO26825.1"/>
    </source>
</evidence>
<dbReference type="Proteomes" id="UP000198704">
    <property type="component" value="Unassembled WGS sequence"/>
</dbReference>
<keyword evidence="1" id="KW-0472">Membrane</keyword>
<feature type="transmembrane region" description="Helical" evidence="1">
    <location>
        <begin position="17"/>
        <end position="37"/>
    </location>
</feature>
<reference evidence="3" key="1">
    <citation type="submission" date="2016-10" db="EMBL/GenBank/DDBJ databases">
        <authorList>
            <person name="Varghese N."/>
            <person name="Submissions S."/>
        </authorList>
    </citation>
    <scope>NUCLEOTIDE SEQUENCE [LARGE SCALE GENOMIC DNA]</scope>
    <source>
        <strain evidence="3">BL47</strain>
    </source>
</reference>
<dbReference type="EMBL" id="FNHS01000018">
    <property type="protein sequence ID" value="SDO26825.1"/>
    <property type="molecule type" value="Genomic_DNA"/>
</dbReference>
<dbReference type="OrthoDB" id="257692at2"/>
<organism evidence="2 3">
    <name type="scientific">Methylobacterium phyllostachyos</name>
    <dbReference type="NCBI Taxonomy" id="582672"/>
    <lineage>
        <taxon>Bacteria</taxon>
        <taxon>Pseudomonadati</taxon>
        <taxon>Pseudomonadota</taxon>
        <taxon>Alphaproteobacteria</taxon>
        <taxon>Hyphomicrobiales</taxon>
        <taxon>Methylobacteriaceae</taxon>
        <taxon>Methylobacterium</taxon>
    </lineage>
</organism>
<accession>A0A1H0I640</accession>
<feature type="transmembrane region" description="Helical" evidence="1">
    <location>
        <begin position="88"/>
        <end position="110"/>
    </location>
</feature>
<proteinExistence type="predicted"/>
<sequence length="230" mass="25305">MQQYIQQLIKLPTSPKVFFSTLNLAAFGFCLGSHSIITPQTSGLSQLFTSAIKMPVLLITSTIVSFILVALLNLLLRTGFRTVSIAQAAVTCLLFTSIILIPFGLIILLLTTWENYSLIILTSYAGLSMAGLIGVGAFAYVLNARHRSSWDRRPLAIAAVWLVCFGVTSAELGWRFRPIVGWSGQTFAVFRHDDTGMFQQLRCEVRNTLNLGGVKLPKAGEESDTKDWPC</sequence>
<dbReference type="STRING" id="582672.SAMN05216360_11824"/>
<dbReference type="RefSeq" id="WP_143012311.1">
    <property type="nucleotide sequence ID" value="NZ_FNHS01000018.1"/>
</dbReference>
<feature type="transmembrane region" description="Helical" evidence="1">
    <location>
        <begin position="116"/>
        <end position="142"/>
    </location>
</feature>
<evidence type="ECO:0000313" key="3">
    <source>
        <dbReference type="Proteomes" id="UP000198704"/>
    </source>
</evidence>
<gene>
    <name evidence="2" type="ORF">SAMN05216360_11824</name>
</gene>
<feature type="transmembrane region" description="Helical" evidence="1">
    <location>
        <begin position="154"/>
        <end position="174"/>
    </location>
</feature>
<keyword evidence="1" id="KW-1133">Transmembrane helix</keyword>
<feature type="transmembrane region" description="Helical" evidence="1">
    <location>
        <begin position="57"/>
        <end position="76"/>
    </location>
</feature>